<dbReference type="OrthoDB" id="6159094at2"/>
<reference evidence="3" key="1">
    <citation type="submission" date="2016-10" db="EMBL/GenBank/DDBJ databases">
        <authorList>
            <person name="Varghese N."/>
            <person name="Submissions S."/>
        </authorList>
    </citation>
    <scope>NUCLEOTIDE SEQUENCE [LARGE SCALE GENOMIC DNA]</scope>
    <source>
        <strain evidence="3">DSM 10146</strain>
    </source>
</reference>
<keyword evidence="3" id="KW-1185">Reference proteome</keyword>
<evidence type="ECO:0000313" key="3">
    <source>
        <dbReference type="Proteomes" id="UP000198994"/>
    </source>
</evidence>
<gene>
    <name evidence="2" type="ORF">SAMN04488105_114101</name>
</gene>
<dbReference type="RefSeq" id="WP_089962493.1">
    <property type="nucleotide sequence ID" value="NZ_FNAV01000014.1"/>
</dbReference>
<dbReference type="EMBL" id="FNAV01000014">
    <property type="protein sequence ID" value="SDF20120.1"/>
    <property type="molecule type" value="Genomic_DNA"/>
</dbReference>
<evidence type="ECO:0000313" key="2">
    <source>
        <dbReference type="EMBL" id="SDF20120.1"/>
    </source>
</evidence>
<keyword evidence="1" id="KW-0732">Signal</keyword>
<protein>
    <submittedName>
        <fullName evidence="2">Uncharacterized protein</fullName>
    </submittedName>
</protein>
<feature type="chain" id="PRO_5011649257" evidence="1">
    <location>
        <begin position="23"/>
        <end position="206"/>
    </location>
</feature>
<accession>A0A1G7J5B5</accession>
<sequence>MWTYRFITIGVLLITCATPLAAADFSDPSWPCIQRKVDRLSPGLMWPAPLEEMALEDDRDRAAEELAETLVLRRVDLDSARAEVESFADSQGHDQALMGEVFSRVFDTLSHRRTRIIDGIGKFSLSQIALSERIDGARAEMDAQMATDSPDYDRVDALEEQVDWDQRIFTDRQRTITYLCETPQLLEKRLYAIAQMLHEAGQPDGG</sequence>
<dbReference type="STRING" id="282683.SAMN04488105_114101"/>
<proteinExistence type="predicted"/>
<feature type="signal peptide" evidence="1">
    <location>
        <begin position="1"/>
        <end position="22"/>
    </location>
</feature>
<dbReference type="Proteomes" id="UP000198994">
    <property type="component" value="Unassembled WGS sequence"/>
</dbReference>
<dbReference type="AlphaFoldDB" id="A0A1G7J5B5"/>
<organism evidence="2 3">
    <name type="scientific">Salipiger thiooxidans</name>
    <dbReference type="NCBI Taxonomy" id="282683"/>
    <lineage>
        <taxon>Bacteria</taxon>
        <taxon>Pseudomonadati</taxon>
        <taxon>Pseudomonadota</taxon>
        <taxon>Alphaproteobacteria</taxon>
        <taxon>Rhodobacterales</taxon>
        <taxon>Roseobacteraceae</taxon>
        <taxon>Salipiger</taxon>
    </lineage>
</organism>
<name>A0A1G7J5B5_9RHOB</name>
<evidence type="ECO:0000256" key="1">
    <source>
        <dbReference type="SAM" id="SignalP"/>
    </source>
</evidence>